<evidence type="ECO:0000313" key="2">
    <source>
        <dbReference type="EMBL" id="VIP01292.1"/>
    </source>
</evidence>
<evidence type="ECO:0000313" key="3">
    <source>
        <dbReference type="Proteomes" id="UP000464378"/>
    </source>
</evidence>
<organism evidence="2">
    <name type="scientific">Tuwongella immobilis</name>
    <dbReference type="NCBI Taxonomy" id="692036"/>
    <lineage>
        <taxon>Bacteria</taxon>
        <taxon>Pseudomonadati</taxon>
        <taxon>Planctomycetota</taxon>
        <taxon>Planctomycetia</taxon>
        <taxon>Gemmatales</taxon>
        <taxon>Gemmataceae</taxon>
        <taxon>Tuwongella</taxon>
    </lineage>
</organism>
<keyword evidence="3" id="KW-1185">Reference proteome</keyword>
<dbReference type="EMBL" id="LR586016">
    <property type="protein sequence ID" value="VIP01292.1"/>
    <property type="molecule type" value="Genomic_DNA"/>
</dbReference>
<dbReference type="EMBL" id="LR593887">
    <property type="protein sequence ID" value="VTR98010.1"/>
    <property type="molecule type" value="Genomic_DNA"/>
</dbReference>
<dbReference type="InParanoid" id="A0A6C2YK28"/>
<name>A0A6C2YK28_9BACT</name>
<gene>
    <name evidence="2" type="ORF">GMBLW1_26680</name>
</gene>
<protein>
    <submittedName>
        <fullName evidence="2">Uncharacterized protein</fullName>
    </submittedName>
</protein>
<feature type="region of interest" description="Disordered" evidence="1">
    <location>
        <begin position="131"/>
        <end position="154"/>
    </location>
</feature>
<dbReference type="AlphaFoldDB" id="A0A6C2YK28"/>
<reference evidence="2" key="1">
    <citation type="submission" date="2019-04" db="EMBL/GenBank/DDBJ databases">
        <authorList>
            <consortium name="Science for Life Laboratories"/>
        </authorList>
    </citation>
    <scope>NUCLEOTIDE SEQUENCE</scope>
    <source>
        <strain evidence="2">MBLW1</strain>
    </source>
</reference>
<accession>A0A6C2YK28</accession>
<dbReference type="KEGG" id="tim:GMBLW1_26680"/>
<proteinExistence type="predicted"/>
<dbReference type="Proteomes" id="UP000464378">
    <property type="component" value="Chromosome"/>
</dbReference>
<evidence type="ECO:0000256" key="1">
    <source>
        <dbReference type="SAM" id="MobiDB-lite"/>
    </source>
</evidence>
<sequence length="154" mass="18542">MEDRLDRVICFGYDSTSFPKFYYLPDYINDAPIYPDVAQILQYMRTVPGVCATSDFAFPPQYCPLCGVQMQNIAAQYTDSEWWWFGTVFHYVEFHHARLPEPFVMHIRKLNYQPQPSLEQVREQWTRRRQELEEEMRRQRENSQSDRGDRTETP</sequence>